<evidence type="ECO:0000313" key="6">
    <source>
        <dbReference type="Proteomes" id="UP001347796"/>
    </source>
</evidence>
<dbReference type="InterPro" id="IPR017853">
    <property type="entry name" value="GH"/>
</dbReference>
<keyword evidence="2" id="KW-0378">Hydrolase</keyword>
<comment type="similarity">
    <text evidence="1">Belongs to the glycosyl hydrolase 27 family.</text>
</comment>
<feature type="chain" id="PRO_5043021756" evidence="4">
    <location>
        <begin position="16"/>
        <end position="74"/>
    </location>
</feature>
<dbReference type="GO" id="GO:0005737">
    <property type="term" value="C:cytoplasm"/>
    <property type="evidence" value="ECO:0007669"/>
    <property type="project" value="TreeGrafter"/>
</dbReference>
<comment type="caution">
    <text evidence="5">The sequence shown here is derived from an EMBL/GenBank/DDBJ whole genome shotgun (WGS) entry which is preliminary data.</text>
</comment>
<dbReference type="GO" id="GO:0009311">
    <property type="term" value="P:oligosaccharide metabolic process"/>
    <property type="evidence" value="ECO:0007669"/>
    <property type="project" value="TreeGrafter"/>
</dbReference>
<keyword evidence="4" id="KW-0732">Signal</keyword>
<dbReference type="Gene3D" id="3.20.20.70">
    <property type="entry name" value="Aldolase class I"/>
    <property type="match status" value="1"/>
</dbReference>
<accession>A0AAN8P8S0</accession>
<evidence type="ECO:0000256" key="1">
    <source>
        <dbReference type="ARBA" id="ARBA00009743"/>
    </source>
</evidence>
<name>A0AAN8P8S0_PATCE</name>
<keyword evidence="3" id="KW-0326">Glycosidase</keyword>
<sequence length="74" mass="8417">MYIVCFLQLIVGLYGFSDDQERAHFGMWPMFASPVLMAADLRSIKNSSKALLQNKNILDINQDPLGKHFENEGK</sequence>
<dbReference type="PANTHER" id="PTHR11452:SF83">
    <property type="entry name" value="ALPHA-GALACTOSIDASE"/>
    <property type="match status" value="1"/>
</dbReference>
<feature type="signal peptide" evidence="4">
    <location>
        <begin position="1"/>
        <end position="15"/>
    </location>
</feature>
<evidence type="ECO:0000256" key="2">
    <source>
        <dbReference type="ARBA" id="ARBA00022801"/>
    </source>
</evidence>
<dbReference type="AlphaFoldDB" id="A0AAN8P8S0"/>
<gene>
    <name evidence="5" type="ORF">SNE40_016821</name>
</gene>
<dbReference type="Proteomes" id="UP001347796">
    <property type="component" value="Unassembled WGS sequence"/>
</dbReference>
<organism evidence="5 6">
    <name type="scientific">Patella caerulea</name>
    <name type="common">Rayed Mediterranean limpet</name>
    <dbReference type="NCBI Taxonomy" id="87958"/>
    <lineage>
        <taxon>Eukaryota</taxon>
        <taxon>Metazoa</taxon>
        <taxon>Spiralia</taxon>
        <taxon>Lophotrochozoa</taxon>
        <taxon>Mollusca</taxon>
        <taxon>Gastropoda</taxon>
        <taxon>Patellogastropoda</taxon>
        <taxon>Patelloidea</taxon>
        <taxon>Patellidae</taxon>
        <taxon>Patella</taxon>
    </lineage>
</organism>
<dbReference type="Pfam" id="PF16499">
    <property type="entry name" value="Melibiase_2"/>
    <property type="match status" value="1"/>
</dbReference>
<proteinExistence type="inferred from homology"/>
<evidence type="ECO:0000313" key="5">
    <source>
        <dbReference type="EMBL" id="KAK6173352.1"/>
    </source>
</evidence>
<keyword evidence="6" id="KW-1185">Reference proteome</keyword>
<reference evidence="5 6" key="1">
    <citation type="submission" date="2024-01" db="EMBL/GenBank/DDBJ databases">
        <title>The genome of the rayed Mediterranean limpet Patella caerulea (Linnaeus, 1758).</title>
        <authorList>
            <person name="Anh-Thu Weber A."/>
            <person name="Halstead-Nussloch G."/>
        </authorList>
    </citation>
    <scope>NUCLEOTIDE SEQUENCE [LARGE SCALE GENOMIC DNA]</scope>
    <source>
        <strain evidence="5">AATW-2023a</strain>
        <tissue evidence="5">Whole specimen</tissue>
    </source>
</reference>
<dbReference type="InterPro" id="IPR002241">
    <property type="entry name" value="Glyco_hydro_27"/>
</dbReference>
<dbReference type="EMBL" id="JAZGQO010000011">
    <property type="protein sequence ID" value="KAK6173352.1"/>
    <property type="molecule type" value="Genomic_DNA"/>
</dbReference>
<dbReference type="GO" id="GO:0004557">
    <property type="term" value="F:alpha-galactosidase activity"/>
    <property type="evidence" value="ECO:0007669"/>
    <property type="project" value="TreeGrafter"/>
</dbReference>
<evidence type="ECO:0000256" key="4">
    <source>
        <dbReference type="SAM" id="SignalP"/>
    </source>
</evidence>
<dbReference type="SUPFAM" id="SSF51445">
    <property type="entry name" value="(Trans)glycosidases"/>
    <property type="match status" value="1"/>
</dbReference>
<dbReference type="InterPro" id="IPR013785">
    <property type="entry name" value="Aldolase_TIM"/>
</dbReference>
<dbReference type="GO" id="GO:0016139">
    <property type="term" value="P:glycoside catabolic process"/>
    <property type="evidence" value="ECO:0007669"/>
    <property type="project" value="TreeGrafter"/>
</dbReference>
<dbReference type="PANTHER" id="PTHR11452">
    <property type="entry name" value="ALPHA-GALACTOSIDASE/ALPHA-N-ACETYLGALACTOSAMINIDASE"/>
    <property type="match status" value="1"/>
</dbReference>
<protein>
    <submittedName>
        <fullName evidence="5">Uncharacterized protein</fullName>
    </submittedName>
</protein>
<evidence type="ECO:0000256" key="3">
    <source>
        <dbReference type="ARBA" id="ARBA00023295"/>
    </source>
</evidence>